<reference evidence="1" key="1">
    <citation type="submission" date="2024-12" db="EMBL/GenBank/DDBJ databases">
        <authorList>
            <person name="Wu N."/>
        </authorList>
    </citation>
    <scope>NUCLEOTIDE SEQUENCE</scope>
    <source>
        <strain evidence="1">P15</strain>
    </source>
</reference>
<evidence type="ECO:0000313" key="1">
    <source>
        <dbReference type="EMBL" id="MFM9327672.1"/>
    </source>
</evidence>
<protein>
    <submittedName>
        <fullName evidence="1">NifB/NifX family molybdenum-iron cluster-binding protein</fullName>
    </submittedName>
</protein>
<accession>A0ACC7P040</accession>
<dbReference type="Proteomes" id="UP001631969">
    <property type="component" value="Unassembled WGS sequence"/>
</dbReference>
<evidence type="ECO:0000313" key="2">
    <source>
        <dbReference type="Proteomes" id="UP001631969"/>
    </source>
</evidence>
<dbReference type="EMBL" id="JBJURJ010000003">
    <property type="protein sequence ID" value="MFM9327672.1"/>
    <property type="molecule type" value="Genomic_DNA"/>
</dbReference>
<proteinExistence type="predicted"/>
<name>A0ACC7P040_9BACL</name>
<keyword evidence="2" id="KW-1185">Reference proteome</keyword>
<organism evidence="1 2">
    <name type="scientific">Paenibacillus mesotrionivorans</name>
    <dbReference type="NCBI Taxonomy" id="3160968"/>
    <lineage>
        <taxon>Bacteria</taxon>
        <taxon>Bacillati</taxon>
        <taxon>Bacillota</taxon>
        <taxon>Bacilli</taxon>
        <taxon>Bacillales</taxon>
        <taxon>Paenibacillaceae</taxon>
        <taxon>Paenibacillus</taxon>
    </lineage>
</organism>
<comment type="caution">
    <text evidence="1">The sequence shown here is derived from an EMBL/GenBank/DDBJ whole genome shotgun (WGS) entry which is preliminary data.</text>
</comment>
<gene>
    <name evidence="1" type="ORF">ACI1P1_05075</name>
</gene>
<sequence>MRVAFASLKGKYLDCAFEECVSFSLFDFTAEGYRYLETLTLPETALREREEAGAVAARLRLLKGCRILMVSGIGSEAARRVSKAGIMLLETEPGAEVIGQLDKMRTMLKERPPLWLAKALVRSALEEGGEGT</sequence>